<keyword evidence="2" id="KW-1185">Reference proteome</keyword>
<sequence length="103" mass="10762">MTHIDTQARASAAGLLLDAIGTFSLADAGTQAADDRIVLAMGTLGLDLGAFPEFRPVVAAALDLLTLLLQHQADRRGVSLQQVARVVKTDLLPAIYPDVLPGS</sequence>
<dbReference type="Proteomes" id="UP000530424">
    <property type="component" value="Unassembled WGS sequence"/>
</dbReference>
<organism evidence="1 2">
    <name type="scientific">Nocardioides thalensis</name>
    <dbReference type="NCBI Taxonomy" id="1914755"/>
    <lineage>
        <taxon>Bacteria</taxon>
        <taxon>Bacillati</taxon>
        <taxon>Actinomycetota</taxon>
        <taxon>Actinomycetes</taxon>
        <taxon>Propionibacteriales</taxon>
        <taxon>Nocardioidaceae</taxon>
        <taxon>Nocardioides</taxon>
    </lineage>
</organism>
<comment type="caution">
    <text evidence="1">The sequence shown here is derived from an EMBL/GenBank/DDBJ whole genome shotgun (WGS) entry which is preliminary data.</text>
</comment>
<dbReference type="AlphaFoldDB" id="A0A853BYP8"/>
<proteinExistence type="predicted"/>
<protein>
    <submittedName>
        <fullName evidence="1">Uncharacterized protein</fullName>
    </submittedName>
</protein>
<accession>A0A853BYP8</accession>
<evidence type="ECO:0000313" key="2">
    <source>
        <dbReference type="Proteomes" id="UP000530424"/>
    </source>
</evidence>
<dbReference type="RefSeq" id="WP_179666241.1">
    <property type="nucleotide sequence ID" value="NZ_JACCFP010000001.1"/>
</dbReference>
<reference evidence="1 2" key="1">
    <citation type="submission" date="2020-07" db="EMBL/GenBank/DDBJ databases">
        <title>Sequencing the genomes of 1000 actinobacteria strains.</title>
        <authorList>
            <person name="Klenk H.-P."/>
        </authorList>
    </citation>
    <scope>NUCLEOTIDE SEQUENCE [LARGE SCALE GENOMIC DNA]</scope>
    <source>
        <strain evidence="1 2">DSM 103833</strain>
    </source>
</reference>
<evidence type="ECO:0000313" key="1">
    <source>
        <dbReference type="EMBL" id="NYI99611.1"/>
    </source>
</evidence>
<dbReference type="EMBL" id="JACCFP010000001">
    <property type="protein sequence ID" value="NYI99611.1"/>
    <property type="molecule type" value="Genomic_DNA"/>
</dbReference>
<gene>
    <name evidence="1" type="ORF">HNR19_000310</name>
</gene>
<name>A0A853BYP8_9ACTN</name>